<dbReference type="EMBL" id="KI925460">
    <property type="protein sequence ID" value="ETW79870.1"/>
    <property type="molecule type" value="Genomic_DNA"/>
</dbReference>
<evidence type="ECO:0000256" key="3">
    <source>
        <dbReference type="ARBA" id="ARBA00022801"/>
    </source>
</evidence>
<evidence type="ECO:0000259" key="7">
    <source>
        <dbReference type="PROSITE" id="PS50056"/>
    </source>
</evidence>
<feature type="compositionally biased region" description="Low complexity" evidence="5">
    <location>
        <begin position="1"/>
        <end position="22"/>
    </location>
</feature>
<reference evidence="9 10" key="1">
    <citation type="journal article" date="2012" name="New Phytol.">
        <title>Insight into trade-off between wood decay and parasitism from the genome of a fungal forest pathogen.</title>
        <authorList>
            <person name="Olson A."/>
            <person name="Aerts A."/>
            <person name="Asiegbu F."/>
            <person name="Belbahri L."/>
            <person name="Bouzid O."/>
            <person name="Broberg A."/>
            <person name="Canback B."/>
            <person name="Coutinho P.M."/>
            <person name="Cullen D."/>
            <person name="Dalman K."/>
            <person name="Deflorio G."/>
            <person name="van Diepen L.T."/>
            <person name="Dunand C."/>
            <person name="Duplessis S."/>
            <person name="Durling M."/>
            <person name="Gonthier P."/>
            <person name="Grimwood J."/>
            <person name="Fossdal C.G."/>
            <person name="Hansson D."/>
            <person name="Henrissat B."/>
            <person name="Hietala A."/>
            <person name="Himmelstrand K."/>
            <person name="Hoffmeister D."/>
            <person name="Hogberg N."/>
            <person name="James T.Y."/>
            <person name="Karlsson M."/>
            <person name="Kohler A."/>
            <person name="Kues U."/>
            <person name="Lee Y.H."/>
            <person name="Lin Y.C."/>
            <person name="Lind M."/>
            <person name="Lindquist E."/>
            <person name="Lombard V."/>
            <person name="Lucas S."/>
            <person name="Lunden K."/>
            <person name="Morin E."/>
            <person name="Murat C."/>
            <person name="Park J."/>
            <person name="Raffaello T."/>
            <person name="Rouze P."/>
            <person name="Salamov A."/>
            <person name="Schmutz J."/>
            <person name="Solheim H."/>
            <person name="Stahlberg J."/>
            <person name="Velez H."/>
            <person name="de Vries R.P."/>
            <person name="Wiebenga A."/>
            <person name="Woodward S."/>
            <person name="Yakovlev I."/>
            <person name="Garbelotto M."/>
            <person name="Martin F."/>
            <person name="Grigoriev I.V."/>
            <person name="Stenlid J."/>
        </authorList>
    </citation>
    <scope>NUCLEOTIDE SEQUENCE [LARGE SCALE GENOMIC DNA]</scope>
    <source>
        <strain evidence="9 10">TC 32-1</strain>
    </source>
</reference>
<dbReference type="SUPFAM" id="SSF52799">
    <property type="entry name" value="(Phosphotyrosine protein) phosphatases II"/>
    <property type="match status" value="1"/>
</dbReference>
<dbReference type="Gene3D" id="3.40.250.10">
    <property type="entry name" value="Rhodanese-like domain"/>
    <property type="match status" value="1"/>
</dbReference>
<feature type="domain" description="Tyrosine specific protein phosphatases" evidence="7">
    <location>
        <begin position="688"/>
        <end position="749"/>
    </location>
</feature>
<feature type="compositionally biased region" description="Pro residues" evidence="5">
    <location>
        <begin position="412"/>
        <end position="429"/>
    </location>
</feature>
<organism evidence="9 10">
    <name type="scientific">Heterobasidion irregulare (strain TC 32-1)</name>
    <dbReference type="NCBI Taxonomy" id="747525"/>
    <lineage>
        <taxon>Eukaryota</taxon>
        <taxon>Fungi</taxon>
        <taxon>Dikarya</taxon>
        <taxon>Basidiomycota</taxon>
        <taxon>Agaricomycotina</taxon>
        <taxon>Agaricomycetes</taxon>
        <taxon>Russulales</taxon>
        <taxon>Bondarzewiaceae</taxon>
        <taxon>Heterobasidion</taxon>
        <taxon>Heterobasidion annosum species complex</taxon>
    </lineage>
</organism>
<dbReference type="Pfam" id="PF00782">
    <property type="entry name" value="DSPc"/>
    <property type="match status" value="1"/>
</dbReference>
<dbReference type="PANTHER" id="PTHR10159">
    <property type="entry name" value="DUAL SPECIFICITY PROTEIN PHOSPHATASE"/>
    <property type="match status" value="1"/>
</dbReference>
<evidence type="ECO:0000313" key="9">
    <source>
        <dbReference type="EMBL" id="ETW79870.1"/>
    </source>
</evidence>
<evidence type="ECO:0000256" key="1">
    <source>
        <dbReference type="ARBA" id="ARBA00008601"/>
    </source>
</evidence>
<evidence type="ECO:0000259" key="6">
    <source>
        <dbReference type="PROSITE" id="PS50054"/>
    </source>
</evidence>
<dbReference type="eggNOG" id="KOG1716">
    <property type="taxonomic scope" value="Eukaryota"/>
</dbReference>
<dbReference type="PROSITE" id="PS50054">
    <property type="entry name" value="TYR_PHOSPHATASE_DUAL"/>
    <property type="match status" value="1"/>
</dbReference>
<dbReference type="SMART" id="SM00195">
    <property type="entry name" value="DSPc"/>
    <property type="match status" value="1"/>
</dbReference>
<dbReference type="GO" id="GO:0004725">
    <property type="term" value="F:protein tyrosine phosphatase activity"/>
    <property type="evidence" value="ECO:0007669"/>
    <property type="project" value="UniProtKB-EC"/>
</dbReference>
<gene>
    <name evidence="9" type="ORF">HETIRDRAFT_452933</name>
</gene>
<evidence type="ECO:0000256" key="5">
    <source>
        <dbReference type="SAM" id="MobiDB-lite"/>
    </source>
</evidence>
<feature type="compositionally biased region" description="Acidic residues" evidence="5">
    <location>
        <begin position="37"/>
        <end position="49"/>
    </location>
</feature>
<feature type="region of interest" description="Disordered" evidence="5">
    <location>
        <begin position="473"/>
        <end position="557"/>
    </location>
</feature>
<dbReference type="InterPro" id="IPR000340">
    <property type="entry name" value="Dual-sp_phosphatase_cat-dom"/>
</dbReference>
<dbReference type="InParanoid" id="W4K3G2"/>
<evidence type="ECO:0000259" key="8">
    <source>
        <dbReference type="PROSITE" id="PS50206"/>
    </source>
</evidence>
<feature type="compositionally biased region" description="Basic and acidic residues" evidence="5">
    <location>
        <begin position="176"/>
        <end position="189"/>
    </location>
</feature>
<feature type="compositionally biased region" description="Low complexity" evidence="5">
    <location>
        <begin position="786"/>
        <end position="795"/>
    </location>
</feature>
<proteinExistence type="inferred from homology"/>
<sequence length="894" mass="95473">MSSRAPLGARRARPPALALASSTKRPLPSVLQLDIPAADDPDDPDDDDDPLRFPSPSPTSPAYATPIYDPRLDLDSAVAHDDLIKDFAVVEQLRRSVQKNLRLRPIRAPTPPLSPSAYASATTTRPLSSSSTWSDYSQQPSASPSSSVYYTPISDPPTRSPPTSAHYIGPGAFEIQHPERPRSPARPRDPASLARALAADPPRRPLLLDTRPVAAYLASRITHSINLAIPSLILKRLRKPAGGFQALDALRPFITTEQGKDTWDHLMRPAGPWDGDVVIYDDEMNERDRPAAQTTAWALLPVVDPLLFQGSADYLQGGLRAALAHPDLSRFVTSGEHDRDPQPHDAPALALAPAQSPQPPPPPKPAKKGLGLAQLDTTSASKHTPLPELERSAGASPLPMMMGSWNISDLSPSPPPSQSVFPRPPPPRRPSLSALRRIDTRSAERLHPGGGPALPKLQVRTVPLRSATLAAPPMNGAWPSSPRAHSPSHLTLVHSNHTPPGSARLYPPPPPPPHSPAFAASSEFLLPPSPSYPAHPRTPRTPTTPTGLPPSPRTARPDFDALALASAAAAPAPSPASSSSLSSLSSGEGDALPAFTISTILPHFLFLGPEITAEAHVAALRALGVRRIVNIAAECDDDRGLRLRERFERYVRIPMRDTVEEENITRGVREVCEILGERAHPHSLRRDRALTARARARVDDASLHSSPTYVHCKAGKSRSVTAVMAYLIHANHWTLSRAYTFVLERRRGISPNIGFVSELMNFEEQELGGKSVGVVKPEPAPEPDADAAGASEDAAPGGGGGGGGGGAKQGNYTVAVVGARRTAHMRESLPPAFTGGVGVEALSQGVGDVGQETEIRDASGRYRHLRRAPVDENTLQPMRRVSKAGLETALALGS</sequence>
<dbReference type="AlphaFoldDB" id="W4K3G2"/>
<dbReference type="InterPro" id="IPR001763">
    <property type="entry name" value="Rhodanese-like_dom"/>
</dbReference>
<dbReference type="RefSeq" id="XP_009548409.1">
    <property type="nucleotide sequence ID" value="XM_009550114.1"/>
</dbReference>
<dbReference type="OrthoDB" id="273181at2759"/>
<evidence type="ECO:0000256" key="2">
    <source>
        <dbReference type="ARBA" id="ARBA00013064"/>
    </source>
</evidence>
<feature type="compositionally biased region" description="Polar residues" evidence="5">
    <location>
        <begin position="117"/>
        <end position="127"/>
    </location>
</feature>
<dbReference type="GO" id="GO:0005737">
    <property type="term" value="C:cytoplasm"/>
    <property type="evidence" value="ECO:0007669"/>
    <property type="project" value="TreeGrafter"/>
</dbReference>
<feature type="compositionally biased region" description="Pro residues" evidence="5">
    <location>
        <begin position="506"/>
        <end position="515"/>
    </location>
</feature>
<dbReference type="InterPro" id="IPR029021">
    <property type="entry name" value="Prot-tyrosine_phosphatase-like"/>
</dbReference>
<feature type="region of interest" description="Disordered" evidence="5">
    <location>
        <begin position="106"/>
        <end position="198"/>
    </location>
</feature>
<dbReference type="HOGENOM" id="CLU_007776_0_0_1"/>
<name>W4K3G2_HETIT</name>
<keyword evidence="4" id="KW-0904">Protein phosphatase</keyword>
<feature type="region of interest" description="Disordered" evidence="5">
    <location>
        <begin position="1"/>
        <end position="68"/>
    </location>
</feature>
<comment type="similarity">
    <text evidence="1">Belongs to the protein-tyrosine phosphatase family. Non-receptor class dual specificity subfamily.</text>
</comment>
<dbReference type="PANTHER" id="PTHR10159:SF530">
    <property type="entry name" value="DUAL SPECIFICITY PROTEIN PHOSPHATASE DDB_G0271350-RELATED"/>
    <property type="match status" value="1"/>
</dbReference>
<dbReference type="PROSITE" id="PS50056">
    <property type="entry name" value="TYR_PHOSPHATASE_2"/>
    <property type="match status" value="1"/>
</dbReference>
<dbReference type="SUPFAM" id="SSF52821">
    <property type="entry name" value="Rhodanese/Cell cycle control phosphatase"/>
    <property type="match status" value="1"/>
</dbReference>
<dbReference type="EC" id="3.1.3.48" evidence="2"/>
<dbReference type="STRING" id="747525.W4K3G2"/>
<feature type="domain" description="Rhodanese" evidence="8">
    <location>
        <begin position="201"/>
        <end position="330"/>
    </location>
</feature>
<feature type="compositionally biased region" description="Gly residues" evidence="5">
    <location>
        <begin position="796"/>
        <end position="808"/>
    </location>
</feature>
<feature type="region of interest" description="Disordered" evidence="5">
    <location>
        <begin position="332"/>
        <end position="432"/>
    </location>
</feature>
<feature type="compositionally biased region" description="Low complexity" evidence="5">
    <location>
        <begin position="345"/>
        <end position="355"/>
    </location>
</feature>
<accession>W4K3G2</accession>
<dbReference type="Proteomes" id="UP000030671">
    <property type="component" value="Unassembled WGS sequence"/>
</dbReference>
<feature type="region of interest" description="Disordered" evidence="5">
    <location>
        <begin position="772"/>
        <end position="808"/>
    </location>
</feature>
<evidence type="ECO:0000256" key="4">
    <source>
        <dbReference type="ARBA" id="ARBA00022912"/>
    </source>
</evidence>
<dbReference type="GeneID" id="20676315"/>
<keyword evidence="10" id="KW-1185">Reference proteome</keyword>
<dbReference type="GO" id="GO:0043409">
    <property type="term" value="P:negative regulation of MAPK cascade"/>
    <property type="evidence" value="ECO:0007669"/>
    <property type="project" value="TreeGrafter"/>
</dbReference>
<protein>
    <recommendedName>
        <fullName evidence="2">protein-tyrosine-phosphatase</fullName>
        <ecNumber evidence="2">3.1.3.48</ecNumber>
    </recommendedName>
</protein>
<feature type="compositionally biased region" description="Low complexity" evidence="5">
    <location>
        <begin position="128"/>
        <end position="147"/>
    </location>
</feature>
<dbReference type="KEGG" id="hir:HETIRDRAFT_452933"/>
<feature type="domain" description="Tyrosine-protein phosphatase" evidence="6">
    <location>
        <begin position="596"/>
        <end position="768"/>
    </location>
</feature>
<dbReference type="InterPro" id="IPR036873">
    <property type="entry name" value="Rhodanese-like_dom_sf"/>
</dbReference>
<dbReference type="CDD" id="cd14498">
    <property type="entry name" value="DSP"/>
    <property type="match status" value="1"/>
</dbReference>
<dbReference type="Gene3D" id="3.90.190.10">
    <property type="entry name" value="Protein tyrosine phosphatase superfamily"/>
    <property type="match status" value="1"/>
</dbReference>
<dbReference type="InterPro" id="IPR000387">
    <property type="entry name" value="Tyr_Pase_dom"/>
</dbReference>
<keyword evidence="3" id="KW-0378">Hydrolase</keyword>
<feature type="region of interest" description="Disordered" evidence="5">
    <location>
        <begin position="566"/>
        <end position="585"/>
    </location>
</feature>
<evidence type="ECO:0000313" key="10">
    <source>
        <dbReference type="Proteomes" id="UP000030671"/>
    </source>
</evidence>
<dbReference type="InterPro" id="IPR020422">
    <property type="entry name" value="TYR_PHOSPHATASE_DUAL_dom"/>
</dbReference>
<dbReference type="PROSITE" id="PS50206">
    <property type="entry name" value="RHODANESE_3"/>
    <property type="match status" value="1"/>
</dbReference>